<dbReference type="PROSITE" id="PS00683">
    <property type="entry name" value="RHODANESE_2"/>
    <property type="match status" value="1"/>
</dbReference>
<sequence length="284" mass="30918">MTSPIVSTAELAEHLDAPDWRVIDCRFDLAQPDAGLEAYREGHIPGAVYAHLEQDMSGPVSESGGRHPLPDPAVLRATFSDWGIGPQTRVVCYDYRTNAYAGRLWWLLRWLGHERAAVLDGGLEKWLAEERPLSQDLPQPSPPVPFEGQPDATMTADAAEIFEDLDDGELCLIDVRGEARFSGDEEPIDPVAGHIPGAANLPFGKNLDVSGCYLPPEALRKMYTRLLGDHPPQDCVVMCGSGVTACQTLVALEHAGLGGARLYPGSWSEWIRDPNRPVEIGSGD</sequence>
<dbReference type="CDD" id="cd01448">
    <property type="entry name" value="TST_Repeat_1"/>
    <property type="match status" value="1"/>
</dbReference>
<dbReference type="InterPro" id="IPR001307">
    <property type="entry name" value="Thiosulphate_STrfase_CS"/>
</dbReference>
<evidence type="ECO:0000256" key="3">
    <source>
        <dbReference type="RuleBase" id="RU000507"/>
    </source>
</evidence>
<feature type="domain" description="Rhodanese" evidence="4">
    <location>
        <begin position="16"/>
        <end position="135"/>
    </location>
</feature>
<dbReference type="Proteomes" id="UP000218765">
    <property type="component" value="Chromosome"/>
</dbReference>
<dbReference type="SUPFAM" id="SSF52821">
    <property type="entry name" value="Rhodanese/Cell cycle control phosphatase"/>
    <property type="match status" value="2"/>
</dbReference>
<keyword evidence="2" id="KW-0677">Repeat</keyword>
<feature type="domain" description="Rhodanese" evidence="4">
    <location>
        <begin position="166"/>
        <end position="279"/>
    </location>
</feature>
<dbReference type="AlphaFoldDB" id="A0A1Z4VPZ3"/>
<organism evidence="5 6">
    <name type="scientific">Thiohalobacter thiocyanaticus</name>
    <dbReference type="NCBI Taxonomy" id="585455"/>
    <lineage>
        <taxon>Bacteria</taxon>
        <taxon>Pseudomonadati</taxon>
        <taxon>Pseudomonadota</taxon>
        <taxon>Gammaproteobacteria</taxon>
        <taxon>Thiohalobacterales</taxon>
        <taxon>Thiohalobacteraceae</taxon>
        <taxon>Thiohalobacter</taxon>
    </lineage>
</organism>
<dbReference type="Gene3D" id="3.40.250.10">
    <property type="entry name" value="Rhodanese-like domain"/>
    <property type="match status" value="2"/>
</dbReference>
<evidence type="ECO:0000256" key="2">
    <source>
        <dbReference type="ARBA" id="ARBA00022737"/>
    </source>
</evidence>
<proteinExistence type="predicted"/>
<keyword evidence="1 3" id="KW-0808">Transferase</keyword>
<dbReference type="PANTHER" id="PTHR11364:SF27">
    <property type="entry name" value="SULFURTRANSFERASE"/>
    <property type="match status" value="1"/>
</dbReference>
<dbReference type="GO" id="GO:0004792">
    <property type="term" value="F:thiosulfate-cyanide sulfurtransferase activity"/>
    <property type="evidence" value="ECO:0007669"/>
    <property type="project" value="InterPro"/>
</dbReference>
<dbReference type="CDD" id="cd01449">
    <property type="entry name" value="TST_Repeat_2"/>
    <property type="match status" value="1"/>
</dbReference>
<evidence type="ECO:0000313" key="6">
    <source>
        <dbReference type="Proteomes" id="UP000218765"/>
    </source>
</evidence>
<evidence type="ECO:0000259" key="4">
    <source>
        <dbReference type="PROSITE" id="PS50206"/>
    </source>
</evidence>
<evidence type="ECO:0000313" key="5">
    <source>
        <dbReference type="EMBL" id="BAZ93294.1"/>
    </source>
</evidence>
<reference evidence="5 6" key="1">
    <citation type="submission" date="2017-05" db="EMBL/GenBank/DDBJ databases">
        <title>Thiocyanate degradation by Thiohalobacter thiocyanaticus FOKN1.</title>
        <authorList>
            <person name="Oshiki M."/>
            <person name="Fukushima T."/>
            <person name="Kawano S."/>
            <person name="Nakagawa J."/>
        </authorList>
    </citation>
    <scope>NUCLEOTIDE SEQUENCE [LARGE SCALE GENOMIC DNA]</scope>
    <source>
        <strain evidence="5 6">FOKN1</strain>
    </source>
</reference>
<accession>A0A1Z4VPZ3</accession>
<dbReference type="InterPro" id="IPR045078">
    <property type="entry name" value="TST/MPST-like"/>
</dbReference>
<dbReference type="RefSeq" id="WP_096365123.1">
    <property type="nucleotide sequence ID" value="NZ_AP018052.1"/>
</dbReference>
<gene>
    <name evidence="5" type="ORF">FOKN1_0892</name>
</gene>
<dbReference type="PANTHER" id="PTHR11364">
    <property type="entry name" value="THIOSULFATE SULFERTANSFERASE"/>
    <property type="match status" value="1"/>
</dbReference>
<keyword evidence="6" id="KW-1185">Reference proteome</keyword>
<dbReference type="InterPro" id="IPR001763">
    <property type="entry name" value="Rhodanese-like_dom"/>
</dbReference>
<dbReference type="Pfam" id="PF00581">
    <property type="entry name" value="Rhodanese"/>
    <property type="match status" value="2"/>
</dbReference>
<evidence type="ECO:0000256" key="1">
    <source>
        <dbReference type="ARBA" id="ARBA00022679"/>
    </source>
</evidence>
<dbReference type="InterPro" id="IPR036873">
    <property type="entry name" value="Rhodanese-like_dom_sf"/>
</dbReference>
<dbReference type="KEGG" id="ttc:FOKN1_0892"/>
<dbReference type="EMBL" id="AP018052">
    <property type="protein sequence ID" value="BAZ93294.1"/>
    <property type="molecule type" value="Genomic_DNA"/>
</dbReference>
<protein>
    <recommendedName>
        <fullName evidence="3">Sulfurtransferase</fullName>
    </recommendedName>
</protein>
<dbReference type="OrthoDB" id="9781034at2"/>
<dbReference type="SMART" id="SM00450">
    <property type="entry name" value="RHOD"/>
    <property type="match status" value="2"/>
</dbReference>
<dbReference type="PROSITE" id="PS50206">
    <property type="entry name" value="RHODANESE_3"/>
    <property type="match status" value="2"/>
</dbReference>
<name>A0A1Z4VPZ3_9GAMM</name>